<dbReference type="EMBL" id="BTSY01000005">
    <property type="protein sequence ID" value="GMT27973.1"/>
    <property type="molecule type" value="Genomic_DNA"/>
</dbReference>
<gene>
    <name evidence="3" type="ORF">PFISCL1PPCAC_19270</name>
</gene>
<evidence type="ECO:0000313" key="4">
    <source>
        <dbReference type="Proteomes" id="UP001432322"/>
    </source>
</evidence>
<name>A0AAV5WC70_9BILA</name>
<protein>
    <submittedName>
        <fullName evidence="3">Uncharacterized protein</fullName>
    </submittedName>
</protein>
<reference evidence="3" key="1">
    <citation type="submission" date="2023-10" db="EMBL/GenBank/DDBJ databases">
        <title>Genome assembly of Pristionchus species.</title>
        <authorList>
            <person name="Yoshida K."/>
            <person name="Sommer R.J."/>
        </authorList>
    </citation>
    <scope>NUCLEOTIDE SEQUENCE</scope>
    <source>
        <strain evidence="3">RS5133</strain>
    </source>
</reference>
<organism evidence="3 4">
    <name type="scientific">Pristionchus fissidentatus</name>
    <dbReference type="NCBI Taxonomy" id="1538716"/>
    <lineage>
        <taxon>Eukaryota</taxon>
        <taxon>Metazoa</taxon>
        <taxon>Ecdysozoa</taxon>
        <taxon>Nematoda</taxon>
        <taxon>Chromadorea</taxon>
        <taxon>Rhabditida</taxon>
        <taxon>Rhabditina</taxon>
        <taxon>Diplogasteromorpha</taxon>
        <taxon>Diplogasteroidea</taxon>
        <taxon>Neodiplogasteridae</taxon>
        <taxon>Pristionchus</taxon>
    </lineage>
</organism>
<comment type="caution">
    <text evidence="3">The sequence shown here is derived from an EMBL/GenBank/DDBJ whole genome shotgun (WGS) entry which is preliminary data.</text>
</comment>
<feature type="non-terminal residue" evidence="3">
    <location>
        <position position="1"/>
    </location>
</feature>
<dbReference type="Proteomes" id="UP001432322">
    <property type="component" value="Unassembled WGS sequence"/>
</dbReference>
<keyword evidence="4" id="KW-1185">Reference proteome</keyword>
<evidence type="ECO:0000313" key="3">
    <source>
        <dbReference type="EMBL" id="GMT27973.1"/>
    </source>
</evidence>
<feature type="coiled-coil region" evidence="1">
    <location>
        <begin position="75"/>
        <end position="102"/>
    </location>
</feature>
<evidence type="ECO:0000256" key="1">
    <source>
        <dbReference type="SAM" id="Coils"/>
    </source>
</evidence>
<evidence type="ECO:0000256" key="2">
    <source>
        <dbReference type="SAM" id="MobiDB-lite"/>
    </source>
</evidence>
<keyword evidence="1" id="KW-0175">Coiled coil</keyword>
<dbReference type="AlphaFoldDB" id="A0AAV5WC70"/>
<proteinExistence type="predicted"/>
<accession>A0AAV5WC70</accession>
<feature type="region of interest" description="Disordered" evidence="2">
    <location>
        <begin position="103"/>
        <end position="122"/>
    </location>
</feature>
<sequence>LQKTNRNLQKRLLNTALHANKMNHREQSQTADSLEIMEDEFAHNSGNFAVAINKFIAEIPWNTPLTNFGETQEKISDLIAENSKLRVELTKLKRRYNVAIKQSSEDVTNHRRFTEDFSSKDG</sequence>